<dbReference type="NCBIfam" id="TIGR00963">
    <property type="entry name" value="secA"/>
    <property type="match status" value="1"/>
</dbReference>
<feature type="binding site" evidence="14">
    <location>
        <position position="87"/>
    </location>
    <ligand>
        <name>ATP</name>
        <dbReference type="ChEBI" id="CHEBI:30616"/>
    </ligand>
</feature>
<dbReference type="FunFam" id="3.90.1440.10:FF:000001">
    <property type="entry name" value="Preprotein translocase subunit SecA"/>
    <property type="match status" value="1"/>
</dbReference>
<evidence type="ECO:0000256" key="13">
    <source>
        <dbReference type="ARBA" id="ARBA00023136"/>
    </source>
</evidence>
<feature type="binding site" evidence="14">
    <location>
        <position position="514"/>
    </location>
    <ligand>
        <name>ATP</name>
        <dbReference type="ChEBI" id="CHEBI:30616"/>
    </ligand>
</feature>
<evidence type="ECO:0000256" key="6">
    <source>
        <dbReference type="ARBA" id="ARBA00022723"/>
    </source>
</evidence>
<dbReference type="SUPFAM" id="SSF81886">
    <property type="entry name" value="Helical scaffold and wing domains of SecA"/>
    <property type="match status" value="1"/>
</dbReference>
<dbReference type="Gene3D" id="1.10.3060.10">
    <property type="entry name" value="Helical scaffold and wing domains of SecA"/>
    <property type="match status" value="1"/>
</dbReference>
<feature type="binding site" evidence="14">
    <location>
        <begin position="105"/>
        <end position="109"/>
    </location>
    <ligand>
        <name>ATP</name>
        <dbReference type="ChEBI" id="CHEBI:30616"/>
    </ligand>
</feature>
<dbReference type="NCBIfam" id="NF006630">
    <property type="entry name" value="PRK09200.1"/>
    <property type="match status" value="1"/>
</dbReference>
<sequence>MGFLEKIFGNYSEKEIKKIKPIVAKIEALGPQYENLSDEELRGKTQEFKDRLAKGETLDDILPEAYAVVREAASRPNVLNMKHFPVQLMGGIVMHQGRIAEMRTGEGKTLVATLPAYLNALEGKGVHVVTVNDYLAQRDSDWMGEVFRFLGLSVGCILNGMDNNERRAAYACDITYGTNNEFGFDYLRDNMVVRKENMVQRDLHYAIIDEVDSVLIDEARTPLIISGSGSKSTDLYRVADLFVKKLKKGRILNEDEAMNALLKEEIQEEGDFVLDEKAKSVVLTQEGVAKAEKYFSVDNLSDPENLELQHYINNALKANYNMHLDKDYVIHEGEIVIVDEFTGRMMPGRRYSDGLHQAIEAKENVQVRRESKTLATITFQNYFNKYAKKCGMTGTAKTEEEEFRNIYGMDVVEIPTNRPIQRKDLDDVVYRTEAGKFRAVVRDIIAAHEKGQPVLVGTVTIEKSETLSKLLKMEGVKHQVLNAKYHAQEAEIVALAGQMGAVTIATNMAGRGTDIKLGEGVAELGGLKIIGTERHESRRIDNQLRGRAGRQGDPGESRFYISLEDDLMRLFGSEKTMKLVDAMGMTEDEPIEAGMLSKAIENAQKKVEGNNFAIRKHLLEYDQVMNEQREIIYGERKRVLYGENLRDSIVGMIGAVVERTVDAHMSDDQLPEEWDMAAFSESLSAIIPVGKVNIKDEALPQMTKDKLKETLTKLGNQLYEMKEKEIGQGQAEGEERMRELERVVMLRVIDQKWMDHIDDMDQMRQGIGLHAYAQRDPLTEYKFAAYDMFEEMSNHIQEDTLKILYRVRIQTEVKQEEPPKQMFTNKDDSAVKQPKKRADEKIGRNDPCPCGSGKKYKQCCGRNV</sequence>
<comment type="similarity">
    <text evidence="2 14 15">Belongs to the SecA family.</text>
</comment>
<dbReference type="Pfam" id="PF07516">
    <property type="entry name" value="SecA_SW"/>
    <property type="match status" value="1"/>
</dbReference>
<feature type="domain" description="Helicase ATP-binding" evidence="17">
    <location>
        <begin position="89"/>
        <end position="249"/>
    </location>
</feature>
<dbReference type="Pfam" id="PF21090">
    <property type="entry name" value="P-loop_SecA"/>
    <property type="match status" value="2"/>
</dbReference>
<gene>
    <name evidence="14 20" type="primary">secA</name>
    <name evidence="20" type="ORF">KGMB03357_21140</name>
</gene>
<dbReference type="InterPro" id="IPR011115">
    <property type="entry name" value="SecA_DEAD"/>
</dbReference>
<feature type="region of interest" description="Disordered" evidence="16">
    <location>
        <begin position="815"/>
        <end position="864"/>
    </location>
</feature>
<dbReference type="EMBL" id="BHVZ01000014">
    <property type="protein sequence ID" value="GCB30453.1"/>
    <property type="molecule type" value="Genomic_DNA"/>
</dbReference>
<dbReference type="PROSITE" id="PS51192">
    <property type="entry name" value="HELICASE_ATP_BIND_1"/>
    <property type="match status" value="1"/>
</dbReference>
<comment type="caution">
    <text evidence="20">The sequence shown here is derived from an EMBL/GenBank/DDBJ whole genome shotgun (WGS) entry which is preliminary data.</text>
</comment>
<reference evidence="20 21" key="1">
    <citation type="submission" date="2018-10" db="EMBL/GenBank/DDBJ databases">
        <title>Draft Genome Sequence of Anaerotignum sp. KCTC 15736.</title>
        <authorList>
            <person name="Choi S.H."/>
            <person name="Kim J.S."/>
            <person name="Kang S.W."/>
            <person name="Lee J.S."/>
            <person name="Park S.H."/>
        </authorList>
    </citation>
    <scope>NUCLEOTIDE SEQUENCE [LARGE SCALE GENOMIC DNA]</scope>
    <source>
        <strain evidence="20 21">KCTC 15736</strain>
    </source>
</reference>
<dbReference type="InterPro" id="IPR004027">
    <property type="entry name" value="SEC_C_motif"/>
</dbReference>
<comment type="catalytic activity">
    <reaction evidence="14">
        <text>ATP + H2O + cellular proteinSide 1 = ADP + phosphate + cellular proteinSide 2.</text>
        <dbReference type="EC" id="7.4.2.8"/>
    </reaction>
</comment>
<keyword evidence="6" id="KW-0479">Metal-binding</keyword>
<dbReference type="Gene3D" id="3.40.50.300">
    <property type="entry name" value="P-loop containing nucleotide triphosphate hydrolases"/>
    <property type="match status" value="3"/>
</dbReference>
<evidence type="ECO:0000256" key="14">
    <source>
        <dbReference type="HAMAP-Rule" id="MF_01382"/>
    </source>
</evidence>
<dbReference type="Gene3D" id="3.90.1440.10">
    <property type="entry name" value="SecA, preprotein cross-linking domain"/>
    <property type="match status" value="1"/>
</dbReference>
<dbReference type="EC" id="7.4.2.8" evidence="14"/>
<evidence type="ECO:0000256" key="11">
    <source>
        <dbReference type="ARBA" id="ARBA00022967"/>
    </source>
</evidence>
<evidence type="ECO:0000259" key="17">
    <source>
        <dbReference type="PROSITE" id="PS51192"/>
    </source>
</evidence>
<evidence type="ECO:0000313" key="20">
    <source>
        <dbReference type="EMBL" id="GCB30453.1"/>
    </source>
</evidence>
<evidence type="ECO:0000256" key="10">
    <source>
        <dbReference type="ARBA" id="ARBA00022927"/>
    </source>
</evidence>
<dbReference type="InterPro" id="IPR000185">
    <property type="entry name" value="SecA"/>
</dbReference>
<dbReference type="GO" id="GO:0006605">
    <property type="term" value="P:protein targeting"/>
    <property type="evidence" value="ECO:0007669"/>
    <property type="project" value="UniProtKB-UniRule"/>
</dbReference>
<accession>A0A401LG07</accession>
<proteinExistence type="inferred from homology"/>
<keyword evidence="12 14" id="KW-0811">Translocation</keyword>
<dbReference type="InterPro" id="IPR011130">
    <property type="entry name" value="SecA_preprotein_X-link_dom"/>
</dbReference>
<dbReference type="CDD" id="cd18803">
    <property type="entry name" value="SF2_C_secA"/>
    <property type="match status" value="1"/>
</dbReference>
<feature type="compositionally biased region" description="Basic and acidic residues" evidence="16">
    <location>
        <begin position="815"/>
        <end position="844"/>
    </location>
</feature>
<evidence type="ECO:0000256" key="5">
    <source>
        <dbReference type="ARBA" id="ARBA00022490"/>
    </source>
</evidence>
<dbReference type="InterPro" id="IPR014001">
    <property type="entry name" value="Helicase_ATP-bd"/>
</dbReference>
<keyword evidence="9 14" id="KW-0067">ATP-binding</keyword>
<dbReference type="GO" id="GO:0043952">
    <property type="term" value="P:protein transport by the Sec complex"/>
    <property type="evidence" value="ECO:0007669"/>
    <property type="project" value="TreeGrafter"/>
</dbReference>
<dbReference type="AlphaFoldDB" id="A0A401LG07"/>
<keyword evidence="3 14" id="KW-0813">Transport</keyword>
<evidence type="ECO:0000259" key="18">
    <source>
        <dbReference type="PROSITE" id="PS51194"/>
    </source>
</evidence>
<dbReference type="OrthoDB" id="9805579at2"/>
<evidence type="ECO:0000256" key="12">
    <source>
        <dbReference type="ARBA" id="ARBA00023010"/>
    </source>
</evidence>
<dbReference type="PROSITE" id="PS51196">
    <property type="entry name" value="SECA_MOTOR_DEAD"/>
    <property type="match status" value="1"/>
</dbReference>
<dbReference type="Proteomes" id="UP000287361">
    <property type="component" value="Unassembled WGS sequence"/>
</dbReference>
<evidence type="ECO:0000259" key="19">
    <source>
        <dbReference type="PROSITE" id="PS51196"/>
    </source>
</evidence>
<dbReference type="PRINTS" id="PR00906">
    <property type="entry name" value="SECA"/>
</dbReference>
<dbReference type="InterPro" id="IPR014018">
    <property type="entry name" value="SecA_motor_DEAD"/>
</dbReference>
<feature type="domain" description="Helicase C-terminal" evidence="18">
    <location>
        <begin position="440"/>
        <end position="618"/>
    </location>
</feature>
<dbReference type="FunFam" id="3.40.50.300:FF:000334">
    <property type="entry name" value="Protein translocase subunit SecA"/>
    <property type="match status" value="1"/>
</dbReference>
<organism evidence="20 21">
    <name type="scientific">Anaerotignum faecicola</name>
    <dbReference type="NCBI Taxonomy" id="2358141"/>
    <lineage>
        <taxon>Bacteria</taxon>
        <taxon>Bacillati</taxon>
        <taxon>Bacillota</taxon>
        <taxon>Clostridia</taxon>
        <taxon>Lachnospirales</taxon>
        <taxon>Anaerotignaceae</taxon>
        <taxon>Anaerotignum</taxon>
    </lineage>
</organism>
<keyword evidence="11 14" id="KW-1278">Translocase</keyword>
<dbReference type="Pfam" id="PF07517">
    <property type="entry name" value="SecA_DEAD"/>
    <property type="match status" value="1"/>
</dbReference>
<evidence type="ECO:0000256" key="15">
    <source>
        <dbReference type="RuleBase" id="RU003874"/>
    </source>
</evidence>
<dbReference type="GO" id="GO:0031522">
    <property type="term" value="C:cell envelope Sec protein transport complex"/>
    <property type="evidence" value="ECO:0007669"/>
    <property type="project" value="TreeGrafter"/>
</dbReference>
<comment type="subunit">
    <text evidence="14">Monomer and homodimer. Part of the essential Sec protein translocation apparatus which comprises SecA, SecYEG and auxiliary proteins SecDF. Other proteins may also be involved.</text>
</comment>
<evidence type="ECO:0000256" key="2">
    <source>
        <dbReference type="ARBA" id="ARBA00007650"/>
    </source>
</evidence>
<dbReference type="GO" id="GO:0005829">
    <property type="term" value="C:cytosol"/>
    <property type="evidence" value="ECO:0007669"/>
    <property type="project" value="TreeGrafter"/>
</dbReference>
<comment type="function">
    <text evidence="14">Part of the Sec protein translocase complex. Interacts with the SecYEG preprotein conducting channel. Has a central role in coupling the hydrolysis of ATP to the transfer of proteins into and across the cell membrane, serving as an ATP-driven molecular motor driving the stepwise translocation of polypeptide chains across the membrane.</text>
</comment>
<dbReference type="InterPro" id="IPR036266">
    <property type="entry name" value="SecA_Wing/Scaffold_sf"/>
</dbReference>
<dbReference type="SMART" id="SM00957">
    <property type="entry name" value="SecA_DEAD"/>
    <property type="match status" value="1"/>
</dbReference>
<evidence type="ECO:0000256" key="4">
    <source>
        <dbReference type="ARBA" id="ARBA00022475"/>
    </source>
</evidence>
<dbReference type="GO" id="GO:0065002">
    <property type="term" value="P:intracellular protein transmembrane transport"/>
    <property type="evidence" value="ECO:0007669"/>
    <property type="project" value="UniProtKB-UniRule"/>
</dbReference>
<feature type="domain" description="SecA family profile" evidence="19">
    <location>
        <begin position="1"/>
        <end position="592"/>
    </location>
</feature>
<dbReference type="InterPro" id="IPR020937">
    <property type="entry name" value="SecA_CS"/>
</dbReference>
<dbReference type="CDD" id="cd17928">
    <property type="entry name" value="DEXDc_SecA"/>
    <property type="match status" value="1"/>
</dbReference>
<dbReference type="FunFam" id="1.10.3060.10:FF:000003">
    <property type="entry name" value="Protein translocase subunit SecA"/>
    <property type="match status" value="1"/>
</dbReference>
<dbReference type="RefSeq" id="WP_016406682.1">
    <property type="nucleotide sequence ID" value="NZ_DAVZTY010000034.1"/>
</dbReference>
<dbReference type="GO" id="GO:0008564">
    <property type="term" value="F:protein-exporting ATPase activity"/>
    <property type="evidence" value="ECO:0007669"/>
    <property type="project" value="UniProtKB-EC"/>
</dbReference>
<evidence type="ECO:0000256" key="9">
    <source>
        <dbReference type="ARBA" id="ARBA00022840"/>
    </source>
</evidence>
<dbReference type="NCBIfam" id="NF009538">
    <property type="entry name" value="PRK12904.1"/>
    <property type="match status" value="1"/>
</dbReference>
<dbReference type="GO" id="GO:0046872">
    <property type="term" value="F:metal ion binding"/>
    <property type="evidence" value="ECO:0007669"/>
    <property type="project" value="UniProtKB-KW"/>
</dbReference>
<evidence type="ECO:0000256" key="8">
    <source>
        <dbReference type="ARBA" id="ARBA00022833"/>
    </source>
</evidence>
<evidence type="ECO:0000313" key="21">
    <source>
        <dbReference type="Proteomes" id="UP000287361"/>
    </source>
</evidence>
<evidence type="ECO:0000256" key="3">
    <source>
        <dbReference type="ARBA" id="ARBA00022448"/>
    </source>
</evidence>
<dbReference type="InterPro" id="IPR027417">
    <property type="entry name" value="P-loop_NTPase"/>
</dbReference>
<keyword evidence="7 14" id="KW-0547">Nucleotide-binding</keyword>
<dbReference type="GO" id="GO:0005524">
    <property type="term" value="F:ATP binding"/>
    <property type="evidence" value="ECO:0007669"/>
    <property type="project" value="UniProtKB-UniRule"/>
</dbReference>
<dbReference type="HAMAP" id="MF_01382">
    <property type="entry name" value="SecA"/>
    <property type="match status" value="1"/>
</dbReference>
<dbReference type="InterPro" id="IPR036670">
    <property type="entry name" value="SecA_X-link_sf"/>
</dbReference>
<dbReference type="InterPro" id="IPR011116">
    <property type="entry name" value="SecA_Wing/Scaffold"/>
</dbReference>
<protein>
    <recommendedName>
        <fullName evidence="14 15">Protein translocase subunit SecA</fullName>
        <ecNumber evidence="14">7.4.2.8</ecNumber>
    </recommendedName>
</protein>
<name>A0A401LG07_9FIRM</name>
<dbReference type="InterPro" id="IPR044722">
    <property type="entry name" value="SecA_SF2_C"/>
</dbReference>
<dbReference type="PROSITE" id="PS01312">
    <property type="entry name" value="SECA"/>
    <property type="match status" value="1"/>
</dbReference>
<dbReference type="SUPFAM" id="SSF81767">
    <property type="entry name" value="Pre-protein crosslinking domain of SecA"/>
    <property type="match status" value="1"/>
</dbReference>
<keyword evidence="4 14" id="KW-1003">Cell membrane</keyword>
<dbReference type="PROSITE" id="PS51194">
    <property type="entry name" value="HELICASE_CTER"/>
    <property type="match status" value="1"/>
</dbReference>
<dbReference type="SUPFAM" id="SSF52540">
    <property type="entry name" value="P-loop containing nucleoside triphosphate hydrolases"/>
    <property type="match status" value="2"/>
</dbReference>
<evidence type="ECO:0000256" key="1">
    <source>
        <dbReference type="ARBA" id="ARBA00001947"/>
    </source>
</evidence>
<dbReference type="SMART" id="SM00958">
    <property type="entry name" value="SecA_PP_bind"/>
    <property type="match status" value="1"/>
</dbReference>
<keyword evidence="13 14" id="KW-0472">Membrane</keyword>
<dbReference type="PANTHER" id="PTHR30612">
    <property type="entry name" value="SECA INNER MEMBRANE COMPONENT OF SEC PROTEIN SECRETION SYSTEM"/>
    <property type="match status" value="1"/>
</dbReference>
<keyword evidence="8" id="KW-0862">Zinc</keyword>
<dbReference type="PANTHER" id="PTHR30612:SF0">
    <property type="entry name" value="CHLOROPLAST PROTEIN-TRANSPORTING ATPASE"/>
    <property type="match status" value="1"/>
</dbReference>
<keyword evidence="21" id="KW-1185">Reference proteome</keyword>
<keyword evidence="10 14" id="KW-0653">Protein transport</keyword>
<dbReference type="InterPro" id="IPR001650">
    <property type="entry name" value="Helicase_C-like"/>
</dbReference>
<evidence type="ECO:0000256" key="7">
    <source>
        <dbReference type="ARBA" id="ARBA00022741"/>
    </source>
</evidence>
<dbReference type="FunFam" id="3.40.50.300:FF:000429">
    <property type="entry name" value="Preprotein translocase subunit SecA"/>
    <property type="match status" value="1"/>
</dbReference>
<dbReference type="Pfam" id="PF01043">
    <property type="entry name" value="SecA_PP_bind"/>
    <property type="match status" value="1"/>
</dbReference>
<dbReference type="GO" id="GO:0017038">
    <property type="term" value="P:protein import"/>
    <property type="evidence" value="ECO:0007669"/>
    <property type="project" value="InterPro"/>
</dbReference>
<evidence type="ECO:0000256" key="16">
    <source>
        <dbReference type="SAM" id="MobiDB-lite"/>
    </source>
</evidence>
<keyword evidence="5 14" id="KW-0963">Cytoplasm</keyword>
<dbReference type="Pfam" id="PF02810">
    <property type="entry name" value="SEC-C"/>
    <property type="match status" value="1"/>
</dbReference>
<dbReference type="GeneID" id="86195129"/>
<comment type="subcellular location">
    <subcellularLocation>
        <location evidence="14">Cell membrane</location>
        <topology evidence="14">Peripheral membrane protein</topology>
        <orientation evidence="14">Cytoplasmic side</orientation>
    </subcellularLocation>
    <subcellularLocation>
        <location evidence="14">Cytoplasm</location>
    </subcellularLocation>
    <text evidence="14">Distribution is 50-50.</text>
</comment>
<comment type="cofactor">
    <cofactor evidence="1">
        <name>Zn(2+)</name>
        <dbReference type="ChEBI" id="CHEBI:29105"/>
    </cofactor>
</comment>
<dbReference type="GO" id="GO:0005886">
    <property type="term" value="C:plasma membrane"/>
    <property type="evidence" value="ECO:0007669"/>
    <property type="project" value="UniProtKB-SubCell"/>
</dbReference>